<dbReference type="AlphaFoldDB" id="A0A2K9NN10"/>
<protein>
    <submittedName>
        <fullName evidence="1">Uncharacterized protein</fullName>
    </submittedName>
</protein>
<dbReference type="OrthoDB" id="9783013at2"/>
<dbReference type="RefSeq" id="WP_102242185.1">
    <property type="nucleotide sequence ID" value="NZ_CP025704.1"/>
</dbReference>
<dbReference type="EMBL" id="CP025704">
    <property type="protein sequence ID" value="AUN96890.1"/>
    <property type="molecule type" value="Genomic_DNA"/>
</dbReference>
<keyword evidence="2" id="KW-1185">Reference proteome</keyword>
<reference evidence="1 2" key="1">
    <citation type="submission" date="2018-01" db="EMBL/GenBank/DDBJ databases">
        <title>Complete genome sequence of Bacteriovorax stolpii DSM12778.</title>
        <authorList>
            <person name="Tang B."/>
            <person name="Chang J."/>
        </authorList>
    </citation>
    <scope>NUCLEOTIDE SEQUENCE [LARGE SCALE GENOMIC DNA]</scope>
    <source>
        <strain evidence="1 2">DSM 12778</strain>
    </source>
</reference>
<proteinExistence type="predicted"/>
<name>A0A2K9NN10_BACTC</name>
<gene>
    <name evidence="1" type="ORF">C0V70_01965</name>
</gene>
<dbReference type="Proteomes" id="UP000235584">
    <property type="component" value="Chromosome"/>
</dbReference>
<dbReference type="KEGG" id="bsto:C0V70_01965"/>
<sequence length="498" mass="58268">MKSKIDIEIKYPTIITFLFYLAHAFFLPRLTVFLSSPMPVNYYQWPIRLVLENVGDPQTGKWLIVIFCVSVYFLSVFYGRKKWIQFLVVLTNLLYIAMTSFPILAVNANESFCFFYFSIALLFFNFDKKFFVDKYKVLMAIVVSPYVLSGLIKIYQYSHFLTDKTLFNRIIELEYFSHRSSFLVPFLKGHEFPTYPLLPLALLLQVSGIFAISSKRFRKIWIPSILFFHLSNSVLFNIHFFFSFLILPFSFFNSESEEDLEKNRNNILVLTFYLLSIFTIQNLLKLTTLALSERELDGFRIYSMVYMAITFAAIFLYKKNFMRMLFFISIIFNTVLLVTYNIPFSFPDHIILIILAFVFLKDPKGPLMEMKEWLLKAMTFIGGLRITLLTFVILAKLPFVNFPLEQLPRSFYLMAELPMASRWNLIVFAVIAGLEISYRKLSSKAWTLPLLLAAHLYLACFFYVTSSYYLFWVILITAMSNVKSSTTPNKWTIATCEG</sequence>
<accession>A0A2K9NN10</accession>
<organism evidence="1 2">
    <name type="scientific">Bacteriovorax stolpii</name>
    <name type="common">Bdellovibrio stolpii</name>
    <dbReference type="NCBI Taxonomy" id="960"/>
    <lineage>
        <taxon>Bacteria</taxon>
        <taxon>Pseudomonadati</taxon>
        <taxon>Bdellovibrionota</taxon>
        <taxon>Bacteriovoracia</taxon>
        <taxon>Bacteriovoracales</taxon>
        <taxon>Bacteriovoracaceae</taxon>
        <taxon>Bacteriovorax</taxon>
    </lineage>
</organism>
<evidence type="ECO:0000313" key="2">
    <source>
        <dbReference type="Proteomes" id="UP000235584"/>
    </source>
</evidence>
<evidence type="ECO:0000313" key="1">
    <source>
        <dbReference type="EMBL" id="AUN96890.1"/>
    </source>
</evidence>